<evidence type="ECO:0000256" key="1">
    <source>
        <dbReference type="ARBA" id="ARBA00004442"/>
    </source>
</evidence>
<dbReference type="Pfam" id="PF07980">
    <property type="entry name" value="SusD_RagB"/>
    <property type="match status" value="1"/>
</dbReference>
<comment type="subcellular location">
    <subcellularLocation>
        <location evidence="1">Cell outer membrane</location>
    </subcellularLocation>
</comment>
<evidence type="ECO:0000256" key="3">
    <source>
        <dbReference type="ARBA" id="ARBA00022729"/>
    </source>
</evidence>
<dbReference type="InterPro" id="IPR012944">
    <property type="entry name" value="SusD_RagB_dom"/>
</dbReference>
<accession>A0A2S5A0Y0</accession>
<keyword evidence="5" id="KW-0998">Cell outer membrane</keyword>
<dbReference type="Pfam" id="PF14322">
    <property type="entry name" value="SusD-like_3"/>
    <property type="match status" value="1"/>
</dbReference>
<evidence type="ECO:0000259" key="7">
    <source>
        <dbReference type="Pfam" id="PF07980"/>
    </source>
</evidence>
<dbReference type="GO" id="GO:0009279">
    <property type="term" value="C:cell outer membrane"/>
    <property type="evidence" value="ECO:0007669"/>
    <property type="project" value="UniProtKB-SubCell"/>
</dbReference>
<name>A0A2S5A0Y0_9SPHI</name>
<keyword evidence="10" id="KW-1185">Reference proteome</keyword>
<dbReference type="AlphaFoldDB" id="A0A2S5A0Y0"/>
<feature type="domain" description="SusD-like N-terminal" evidence="8">
    <location>
        <begin position="23"/>
        <end position="203"/>
    </location>
</feature>
<dbReference type="InterPro" id="IPR033985">
    <property type="entry name" value="SusD-like_N"/>
</dbReference>
<sequence length="479" mass="54123">MKKIKYITLVLLGVLSVSSCKDYLTVEPLTTVAQPALYESETGFKDALTGIYMQMKSNQLYGENMTMTTMEHLVSSWETDVSSVGSNLNSFNYTDAGVQNTFEGIFGAEYKVIANINAILDHIDEKKDVFQPGMYETIKSECLALRAYCHLDLLRLFGPIPTNPTVGNKLPYVTHFNITPNAGVSFSVYQEKLLKDLDDAAALAQNVDPILNYSLAELKDPGPAKAFYPSDYFLAYRYLRMNYYAVKALQARAYLWFGNKEKAYECARIVIDAKNNNGTEKFHLGTKADFDPAADYVLTCEHIFGLFDNGLFRRNDAVLNILKRREKDAALFTASLYGETGKDIRGEKNILWRTKNNKTTLYKYWVTAEASTLKQIPLLRISEMYLIAVETGPQAEAQQLWDKFRTARNIGPLALPADAKLLQDEVIQEYRKELYGEGQAFFAYKRVNAPISMIKFASADAIVNYLLPMPKTETVNLDR</sequence>
<dbReference type="RefSeq" id="WP_103789134.1">
    <property type="nucleotide sequence ID" value="NZ_PQVF01000007.1"/>
</dbReference>
<evidence type="ECO:0000313" key="9">
    <source>
        <dbReference type="EMBL" id="POY36216.1"/>
    </source>
</evidence>
<dbReference type="InterPro" id="IPR011990">
    <property type="entry name" value="TPR-like_helical_dom_sf"/>
</dbReference>
<dbReference type="OrthoDB" id="1097962at2"/>
<proteinExistence type="inferred from homology"/>
<evidence type="ECO:0000256" key="5">
    <source>
        <dbReference type="ARBA" id="ARBA00023237"/>
    </source>
</evidence>
<evidence type="ECO:0000259" key="8">
    <source>
        <dbReference type="Pfam" id="PF14322"/>
    </source>
</evidence>
<keyword evidence="4" id="KW-0472">Membrane</keyword>
<feature type="domain" description="RagB/SusD" evidence="7">
    <location>
        <begin position="349"/>
        <end position="446"/>
    </location>
</feature>
<feature type="chain" id="PRO_5015561225" description="RagB/SusD family nutrient uptake outer membrane protein" evidence="6">
    <location>
        <begin position="22"/>
        <end position="479"/>
    </location>
</feature>
<dbReference type="Gene3D" id="1.25.40.390">
    <property type="match status" value="2"/>
</dbReference>
<comment type="caution">
    <text evidence="9">The sequence shown here is derived from an EMBL/GenBank/DDBJ whole genome shotgun (WGS) entry which is preliminary data.</text>
</comment>
<evidence type="ECO:0008006" key="11">
    <source>
        <dbReference type="Google" id="ProtNLM"/>
    </source>
</evidence>
<dbReference type="Proteomes" id="UP000236893">
    <property type="component" value="Unassembled WGS sequence"/>
</dbReference>
<evidence type="ECO:0000256" key="6">
    <source>
        <dbReference type="SAM" id="SignalP"/>
    </source>
</evidence>
<organism evidence="9 10">
    <name type="scientific">Solitalea longa</name>
    <dbReference type="NCBI Taxonomy" id="2079460"/>
    <lineage>
        <taxon>Bacteria</taxon>
        <taxon>Pseudomonadati</taxon>
        <taxon>Bacteroidota</taxon>
        <taxon>Sphingobacteriia</taxon>
        <taxon>Sphingobacteriales</taxon>
        <taxon>Sphingobacteriaceae</taxon>
        <taxon>Solitalea</taxon>
    </lineage>
</organism>
<dbReference type="PROSITE" id="PS51257">
    <property type="entry name" value="PROKAR_LIPOPROTEIN"/>
    <property type="match status" value="1"/>
</dbReference>
<protein>
    <recommendedName>
        <fullName evidence="11">RagB/SusD family nutrient uptake outer membrane protein</fullName>
    </recommendedName>
</protein>
<evidence type="ECO:0000256" key="2">
    <source>
        <dbReference type="ARBA" id="ARBA00006275"/>
    </source>
</evidence>
<evidence type="ECO:0000313" key="10">
    <source>
        <dbReference type="Proteomes" id="UP000236893"/>
    </source>
</evidence>
<comment type="similarity">
    <text evidence="2">Belongs to the SusD family.</text>
</comment>
<feature type="signal peptide" evidence="6">
    <location>
        <begin position="1"/>
        <end position="21"/>
    </location>
</feature>
<dbReference type="EMBL" id="PQVF01000007">
    <property type="protein sequence ID" value="POY36216.1"/>
    <property type="molecule type" value="Genomic_DNA"/>
</dbReference>
<dbReference type="SUPFAM" id="SSF48452">
    <property type="entry name" value="TPR-like"/>
    <property type="match status" value="1"/>
</dbReference>
<gene>
    <name evidence="9" type="ORF">C3K47_10690</name>
</gene>
<reference evidence="9 10" key="1">
    <citation type="submission" date="2018-01" db="EMBL/GenBank/DDBJ databases">
        <authorList>
            <person name="Gaut B.S."/>
            <person name="Morton B.R."/>
            <person name="Clegg M.T."/>
            <person name="Duvall M.R."/>
        </authorList>
    </citation>
    <scope>NUCLEOTIDE SEQUENCE [LARGE SCALE GENOMIC DNA]</scope>
    <source>
        <strain evidence="9 10">HR-AV</strain>
    </source>
</reference>
<keyword evidence="3 6" id="KW-0732">Signal</keyword>
<evidence type="ECO:0000256" key="4">
    <source>
        <dbReference type="ARBA" id="ARBA00023136"/>
    </source>
</evidence>